<dbReference type="RefSeq" id="YP_009792761.1">
    <property type="nucleotide sequence ID" value="NC_047861.1"/>
</dbReference>
<reference evidence="1 2" key="1">
    <citation type="submission" date="2017-08" db="EMBL/GenBank/DDBJ databases">
        <title>Complete genome sequence of a novel bacteriophage infecting Bordetella bronchiseptica.</title>
        <authorList>
            <person name="Chen Y."/>
            <person name="Song J."/>
            <person name="Wu B."/>
        </authorList>
    </citation>
    <scope>NUCLEOTIDE SEQUENCE [LARGE SCALE GENOMIC DNA]</scope>
</reference>
<organism evidence="1 2">
    <name type="scientific">Bordetella phage vB_BbrM_PHB04</name>
    <dbReference type="NCBI Taxonomy" id="2029657"/>
    <lineage>
        <taxon>Viruses</taxon>
        <taxon>Duplodnaviria</taxon>
        <taxon>Heunggongvirae</taxon>
        <taxon>Uroviricota</taxon>
        <taxon>Caudoviricetes</taxon>
        <taxon>Phabquatrovirus</taxon>
        <taxon>Phabquatrovirus PHB04</taxon>
    </lineage>
</organism>
<accession>A0A291LA76</accession>
<name>A0A291LA76_9CAUD</name>
<proteinExistence type="predicted"/>
<sequence>MTFGAIPPKQLTAREAADVHGVTPRRIQRLAEDGRIPGAVKKGPIWLVPAGFSVLPPPKRKRALAKIKAGSGL</sequence>
<dbReference type="GeneID" id="54982969"/>
<dbReference type="Proteomes" id="UP000228765">
    <property type="component" value="Segment"/>
</dbReference>
<evidence type="ECO:0008006" key="3">
    <source>
        <dbReference type="Google" id="ProtNLM"/>
    </source>
</evidence>
<evidence type="ECO:0000313" key="1">
    <source>
        <dbReference type="EMBL" id="ATI15713.1"/>
    </source>
</evidence>
<protein>
    <recommendedName>
        <fullName evidence="3">Helix-turn-helix domain-containing protein</fullName>
    </recommendedName>
</protein>
<dbReference type="EMBL" id="MF663786">
    <property type="protein sequence ID" value="ATI15713.1"/>
    <property type="molecule type" value="Genomic_DNA"/>
</dbReference>
<dbReference type="KEGG" id="vg:54982969"/>
<evidence type="ECO:0000313" key="2">
    <source>
        <dbReference type="Proteomes" id="UP000228765"/>
    </source>
</evidence>
<keyword evidence="2" id="KW-1185">Reference proteome</keyword>